<proteinExistence type="predicted"/>
<protein>
    <submittedName>
        <fullName evidence="2">Uncharacterized protein</fullName>
    </submittedName>
</protein>
<keyword evidence="1" id="KW-0732">Signal</keyword>
<dbReference type="AlphaFoldDB" id="A0A8H5C6P0"/>
<sequence length="135" mass="14254">MTSQPSPSQAARRTVALLLLLTPTLTLTIVALTAPPLQVISRDATTGVAHLKTWGHRHAFGLGFAAVRVSTSTLTRADALDRRPAPGYAGLGAPWCDVGPSRRGTRSLSKDRLSAAASITLKRKLSPILESIAPH</sequence>
<organism evidence="2 3">
    <name type="scientific">Ephemerocybe angulata</name>
    <dbReference type="NCBI Taxonomy" id="980116"/>
    <lineage>
        <taxon>Eukaryota</taxon>
        <taxon>Fungi</taxon>
        <taxon>Dikarya</taxon>
        <taxon>Basidiomycota</taxon>
        <taxon>Agaricomycotina</taxon>
        <taxon>Agaricomycetes</taxon>
        <taxon>Agaricomycetidae</taxon>
        <taxon>Agaricales</taxon>
        <taxon>Agaricineae</taxon>
        <taxon>Psathyrellaceae</taxon>
        <taxon>Ephemerocybe</taxon>
    </lineage>
</organism>
<dbReference type="EMBL" id="JAACJK010000060">
    <property type="protein sequence ID" value="KAF5335694.1"/>
    <property type="molecule type" value="Genomic_DNA"/>
</dbReference>
<evidence type="ECO:0000256" key="1">
    <source>
        <dbReference type="SAM" id="SignalP"/>
    </source>
</evidence>
<feature type="chain" id="PRO_5034024536" evidence="1">
    <location>
        <begin position="27"/>
        <end position="135"/>
    </location>
</feature>
<evidence type="ECO:0000313" key="3">
    <source>
        <dbReference type="Proteomes" id="UP000541558"/>
    </source>
</evidence>
<feature type="signal peptide" evidence="1">
    <location>
        <begin position="1"/>
        <end position="26"/>
    </location>
</feature>
<dbReference type="Proteomes" id="UP000541558">
    <property type="component" value="Unassembled WGS sequence"/>
</dbReference>
<gene>
    <name evidence="2" type="ORF">D9611_009595</name>
</gene>
<name>A0A8H5C6P0_9AGAR</name>
<accession>A0A8H5C6P0</accession>
<comment type="caution">
    <text evidence="2">The sequence shown here is derived from an EMBL/GenBank/DDBJ whole genome shotgun (WGS) entry which is preliminary data.</text>
</comment>
<dbReference type="OrthoDB" id="10677755at2759"/>
<reference evidence="2 3" key="1">
    <citation type="journal article" date="2020" name="ISME J.">
        <title>Uncovering the hidden diversity of litter-decomposition mechanisms in mushroom-forming fungi.</title>
        <authorList>
            <person name="Floudas D."/>
            <person name="Bentzer J."/>
            <person name="Ahren D."/>
            <person name="Johansson T."/>
            <person name="Persson P."/>
            <person name="Tunlid A."/>
        </authorList>
    </citation>
    <scope>NUCLEOTIDE SEQUENCE [LARGE SCALE GENOMIC DNA]</scope>
    <source>
        <strain evidence="2 3">CBS 175.51</strain>
    </source>
</reference>
<evidence type="ECO:0000313" key="2">
    <source>
        <dbReference type="EMBL" id="KAF5335694.1"/>
    </source>
</evidence>
<keyword evidence="3" id="KW-1185">Reference proteome</keyword>